<dbReference type="Proteomes" id="UP000602905">
    <property type="component" value="Unassembled WGS sequence"/>
</dbReference>
<dbReference type="EMBL" id="JACYCF010000020">
    <property type="protein sequence ID" value="KAF8750536.1"/>
    <property type="molecule type" value="Genomic_DNA"/>
</dbReference>
<feature type="region of interest" description="Disordered" evidence="1">
    <location>
        <begin position="100"/>
        <end position="125"/>
    </location>
</feature>
<gene>
    <name evidence="3" type="ORF">RHS01_09298</name>
    <name evidence="2" type="ORF">RHS03_06121</name>
</gene>
<comment type="caution">
    <text evidence="3">The sequence shown here is derived from an EMBL/GenBank/DDBJ whole genome shotgun (WGS) entry which is preliminary data.</text>
</comment>
<dbReference type="AlphaFoldDB" id="A0A8H7I434"/>
<proteinExistence type="predicted"/>
<accession>A0A8H7I434</accession>
<dbReference type="Proteomes" id="UP000614334">
    <property type="component" value="Unassembled WGS sequence"/>
</dbReference>
<protein>
    <submittedName>
        <fullName evidence="3">Uncharacterized protein</fullName>
    </submittedName>
</protein>
<evidence type="ECO:0000313" key="3">
    <source>
        <dbReference type="EMBL" id="KAF8750536.1"/>
    </source>
</evidence>
<dbReference type="OrthoDB" id="3132444at2759"/>
<evidence type="ECO:0000313" key="4">
    <source>
        <dbReference type="Proteomes" id="UP000614334"/>
    </source>
</evidence>
<organism evidence="3 4">
    <name type="scientific">Rhizoctonia solani</name>
    <dbReference type="NCBI Taxonomy" id="456999"/>
    <lineage>
        <taxon>Eukaryota</taxon>
        <taxon>Fungi</taxon>
        <taxon>Dikarya</taxon>
        <taxon>Basidiomycota</taxon>
        <taxon>Agaricomycotina</taxon>
        <taxon>Agaricomycetes</taxon>
        <taxon>Cantharellales</taxon>
        <taxon>Ceratobasidiaceae</taxon>
        <taxon>Rhizoctonia</taxon>
    </lineage>
</organism>
<sequence length="125" mass="14028">MALPDGRYRIFNAENEKYAPAFYDSDTVKMNITGNVDLEIKNESGAQMIRFNDRRPDNRVIQRTEKHNLTGDNLLWAITPAGSDLYSIKVWNADAAWTLPDNPRNPTDVDLSGACGGKEEPVVED</sequence>
<evidence type="ECO:0000313" key="2">
    <source>
        <dbReference type="EMBL" id="KAF8704297.1"/>
    </source>
</evidence>
<evidence type="ECO:0000256" key="1">
    <source>
        <dbReference type="SAM" id="MobiDB-lite"/>
    </source>
</evidence>
<name>A0A8H7I434_9AGAM</name>
<dbReference type="EMBL" id="JACYCD010000056">
    <property type="protein sequence ID" value="KAF8704297.1"/>
    <property type="molecule type" value="Genomic_DNA"/>
</dbReference>
<reference evidence="3" key="1">
    <citation type="submission" date="2020-09" db="EMBL/GenBank/DDBJ databases">
        <title>Comparative genome analyses of four rice-infecting Rhizoctonia solani isolates reveal extensive enrichment of homogalacturonan modification genes.</title>
        <authorList>
            <person name="Lee D.-Y."/>
            <person name="Jeon J."/>
            <person name="Kim K.-T."/>
            <person name="Cheong K."/>
            <person name="Song H."/>
            <person name="Choi G."/>
            <person name="Ko J."/>
            <person name="Opiyo S.O."/>
            <person name="Zuo S."/>
            <person name="Madhav S."/>
            <person name="Lee Y.-H."/>
            <person name="Wang G.-L."/>
        </authorList>
    </citation>
    <scope>NUCLEOTIDE SEQUENCE</scope>
    <source>
        <strain evidence="3">AG1-IA B2</strain>
        <strain evidence="2">AG1-IA WGL</strain>
    </source>
</reference>